<comment type="subcellular location">
    <subcellularLocation>
        <location evidence="2">Mitochondrion matrix</location>
    </subcellularLocation>
</comment>
<dbReference type="InterPro" id="IPR046373">
    <property type="entry name" value="Acyl-CoA_Oxase/DH_mid-dom_sf"/>
</dbReference>
<dbReference type="InterPro" id="IPR036250">
    <property type="entry name" value="AcylCo_DH-like_C"/>
</dbReference>
<evidence type="ECO:0000259" key="13">
    <source>
        <dbReference type="Pfam" id="PF02771"/>
    </source>
</evidence>
<dbReference type="Pfam" id="PF00441">
    <property type="entry name" value="Acyl-CoA_dh_1"/>
    <property type="match status" value="1"/>
</dbReference>
<dbReference type="OrthoDB" id="435240at2759"/>
<evidence type="ECO:0000256" key="6">
    <source>
        <dbReference type="ARBA" id="ARBA00022946"/>
    </source>
</evidence>
<dbReference type="SUPFAM" id="SSF56645">
    <property type="entry name" value="Acyl-CoA dehydrogenase NM domain-like"/>
    <property type="match status" value="1"/>
</dbReference>
<feature type="domain" description="Acyl-CoA dehydrogenase/oxidase C-terminal" evidence="11">
    <location>
        <begin position="502"/>
        <end position="645"/>
    </location>
</feature>
<dbReference type="AlphaFoldDB" id="R9P6F6"/>
<dbReference type="GO" id="GO:0004361">
    <property type="term" value="F:glutaryl-CoA dehydrogenase activity"/>
    <property type="evidence" value="ECO:0007669"/>
    <property type="project" value="TreeGrafter"/>
</dbReference>
<evidence type="ECO:0000256" key="8">
    <source>
        <dbReference type="ARBA" id="ARBA00023128"/>
    </source>
</evidence>
<dbReference type="FunFam" id="2.40.110.10:FF:000008">
    <property type="entry name" value="Glutaryl-CoA dehydrogenase, mitochondrial"/>
    <property type="match status" value="1"/>
</dbReference>
<keyword evidence="6" id="KW-0809">Transit peptide</keyword>
<dbReference type="HOGENOM" id="CLU_419855_0_0_1"/>
<dbReference type="eggNOG" id="KOG0138">
    <property type="taxonomic scope" value="Eukaryota"/>
</dbReference>
<comment type="cofactor">
    <cofactor evidence="1 9">
        <name>FAD</name>
        <dbReference type="ChEBI" id="CHEBI:57692"/>
    </cofactor>
</comment>
<dbReference type="GO" id="GO:0000062">
    <property type="term" value="F:fatty-acyl-CoA binding"/>
    <property type="evidence" value="ECO:0007669"/>
    <property type="project" value="TreeGrafter"/>
</dbReference>
<dbReference type="GeneID" id="24109775"/>
<evidence type="ECO:0000256" key="3">
    <source>
        <dbReference type="ARBA" id="ARBA00009347"/>
    </source>
</evidence>
<comment type="similarity">
    <text evidence="3 9">Belongs to the acyl-CoA dehydrogenase family.</text>
</comment>
<dbReference type="Gene3D" id="1.10.540.10">
    <property type="entry name" value="Acyl-CoA dehydrogenase/oxidase, N-terminal domain"/>
    <property type="match status" value="1"/>
</dbReference>
<feature type="domain" description="Acyl-CoA dehydrogenase/oxidase N-terminal" evidence="13">
    <location>
        <begin position="276"/>
        <end position="387"/>
    </location>
</feature>
<dbReference type="FunFam" id="1.10.540.10:FF:000003">
    <property type="entry name" value="glutaryl-CoA dehydrogenase, mitochondrial"/>
    <property type="match status" value="1"/>
</dbReference>
<keyword evidence="8" id="KW-0496">Mitochondrion</keyword>
<dbReference type="GO" id="GO:0005743">
    <property type="term" value="C:mitochondrial inner membrane"/>
    <property type="evidence" value="ECO:0007669"/>
    <property type="project" value="TreeGrafter"/>
</dbReference>
<dbReference type="RefSeq" id="XP_012190496.1">
    <property type="nucleotide sequence ID" value="XM_012335106.1"/>
</dbReference>
<dbReference type="SUPFAM" id="SSF47203">
    <property type="entry name" value="Acyl-CoA dehydrogenase C-terminal domain-like"/>
    <property type="match status" value="1"/>
</dbReference>
<dbReference type="InterPro" id="IPR006091">
    <property type="entry name" value="Acyl-CoA_Oxase/DH_mid-dom"/>
</dbReference>
<evidence type="ECO:0000256" key="5">
    <source>
        <dbReference type="ARBA" id="ARBA00022827"/>
    </source>
</evidence>
<evidence type="ECO:0000256" key="4">
    <source>
        <dbReference type="ARBA" id="ARBA00022630"/>
    </source>
</evidence>
<protein>
    <recommendedName>
        <fullName evidence="16">Glutaryl-CoA dehydrogenase</fullName>
    </recommendedName>
</protein>
<dbReference type="GO" id="GO:0050660">
    <property type="term" value="F:flavin adenine dinucleotide binding"/>
    <property type="evidence" value="ECO:0007669"/>
    <property type="project" value="InterPro"/>
</dbReference>
<dbReference type="Pfam" id="PF02770">
    <property type="entry name" value="Acyl-CoA_dh_M"/>
    <property type="match status" value="1"/>
</dbReference>
<keyword evidence="15" id="KW-1185">Reference proteome</keyword>
<dbReference type="PANTHER" id="PTHR42807:SF1">
    <property type="entry name" value="GLUTARYL-COA DEHYDROGENASE, MITOCHONDRIAL"/>
    <property type="match status" value="1"/>
</dbReference>
<dbReference type="InterPro" id="IPR013786">
    <property type="entry name" value="AcylCoA_DH/ox_N"/>
</dbReference>
<keyword evidence="5 9" id="KW-0274">FAD</keyword>
<dbReference type="InterPro" id="IPR009075">
    <property type="entry name" value="AcylCo_DH/oxidase_C"/>
</dbReference>
<dbReference type="GO" id="GO:0033539">
    <property type="term" value="P:fatty acid beta-oxidation using acyl-CoA dehydrogenase"/>
    <property type="evidence" value="ECO:0007669"/>
    <property type="project" value="TreeGrafter"/>
</dbReference>
<evidence type="ECO:0000313" key="14">
    <source>
        <dbReference type="EMBL" id="GAC96909.1"/>
    </source>
</evidence>
<reference evidence="15" key="1">
    <citation type="journal article" date="2013" name="Genome Announc.">
        <title>Draft genome sequence of the basidiomycetous yeast-like fungus Pseudozyma hubeiensis SY62, which produces an abundant amount of the biosurfactant mannosylerythritol lipids.</title>
        <authorList>
            <person name="Konishi M."/>
            <person name="Hatada Y."/>
            <person name="Horiuchi J."/>
        </authorList>
    </citation>
    <scope>NUCLEOTIDE SEQUENCE [LARGE SCALE GENOMIC DNA]</scope>
    <source>
        <strain evidence="15">SY62</strain>
    </source>
</reference>
<dbReference type="STRING" id="1305764.R9P6F6"/>
<evidence type="ECO:0000313" key="15">
    <source>
        <dbReference type="Proteomes" id="UP000014071"/>
    </source>
</evidence>
<organism evidence="14 15">
    <name type="scientific">Pseudozyma hubeiensis (strain SY62)</name>
    <name type="common">Yeast</name>
    <dbReference type="NCBI Taxonomy" id="1305764"/>
    <lineage>
        <taxon>Eukaryota</taxon>
        <taxon>Fungi</taxon>
        <taxon>Dikarya</taxon>
        <taxon>Basidiomycota</taxon>
        <taxon>Ustilaginomycotina</taxon>
        <taxon>Ustilaginomycetes</taxon>
        <taxon>Ustilaginales</taxon>
        <taxon>Ustilaginaceae</taxon>
        <taxon>Pseudozyma</taxon>
    </lineage>
</organism>
<evidence type="ECO:0000259" key="12">
    <source>
        <dbReference type="Pfam" id="PF02770"/>
    </source>
</evidence>
<evidence type="ECO:0000256" key="2">
    <source>
        <dbReference type="ARBA" id="ARBA00004305"/>
    </source>
</evidence>
<dbReference type="GO" id="GO:0005759">
    <property type="term" value="C:mitochondrial matrix"/>
    <property type="evidence" value="ECO:0007669"/>
    <property type="project" value="UniProtKB-SubCell"/>
</dbReference>
<sequence>MQPTTRKTELGAGLLACLALGLLSVSQYIESHASRARRIGIRSLFAFTVVEPRRLHKHRFVDLSSSRISHLAGPTSQFQPTRMASTSVRHGASTQTTRRQTRLGCDKRSTTSIEGDVEPAGCRKGRKSVTLPDKAGNLSLRRHRDWPLYSRCCCSSTPHFCPLSCRRPVQPVRSVVLHTYTAPSFVTNFCNINLLTVTRTTSVAVIMSNALRNALPALRRAAATAAVPKPTAATTSAIPTRSYGTTPDTAPEQYKMTKFSKFDWEDPMQLFESQLSEDEKAISQTAHDFCQETLKPKVVDMYRNETWDPTILPSLGELGLLGSTIEGYGCAGVNSVSYGLIAREVEKVDSGYRSIMSVQSSLVMGPINQFGTEAQKEKYLPRLAKGELVGCFGLTEPNHGSDPSSMETTATDTGDGHIILNGSKTWISNSPHADVFVIWAKCKWDNKIRGFIVEKGTKGLSAPAIKNKLQLRASVTGSIFMEDVKVKRDESLLPHARPGLGSPFECLNSARYGISWGAMGALEACIAEARQYALDRSQFGRPIAGFQLIQQKLADASTEAALGLMCSLQLGRMKDSGAWSPEMVSLAKRNNCNKALQQSRSLLDIFGGNATSDEYHTGRHVQNLQTVNTYEGSYGIHTLILGKGITGLQAFAN</sequence>
<evidence type="ECO:0008006" key="16">
    <source>
        <dbReference type="Google" id="ProtNLM"/>
    </source>
</evidence>
<accession>R9P6F6</accession>
<dbReference type="InterPro" id="IPR037069">
    <property type="entry name" value="AcylCoA_DH/ox_N_sf"/>
</dbReference>
<evidence type="ECO:0000256" key="7">
    <source>
        <dbReference type="ARBA" id="ARBA00023002"/>
    </source>
</evidence>
<gene>
    <name evidence="14" type="ORF">PHSY_004493</name>
</gene>
<dbReference type="EMBL" id="DF238808">
    <property type="protein sequence ID" value="GAC96909.1"/>
    <property type="molecule type" value="Genomic_DNA"/>
</dbReference>
<dbReference type="InterPro" id="IPR052033">
    <property type="entry name" value="Glutaryl-CoA_DH_mitochondrial"/>
</dbReference>
<name>R9P6F6_PSEHS</name>
<dbReference type="GO" id="GO:0046949">
    <property type="term" value="P:fatty-acyl-CoA biosynthetic process"/>
    <property type="evidence" value="ECO:0007669"/>
    <property type="project" value="TreeGrafter"/>
</dbReference>
<dbReference type="CDD" id="cd01151">
    <property type="entry name" value="GCD"/>
    <property type="match status" value="1"/>
</dbReference>
<evidence type="ECO:0000256" key="1">
    <source>
        <dbReference type="ARBA" id="ARBA00001974"/>
    </source>
</evidence>
<dbReference type="Pfam" id="PF02771">
    <property type="entry name" value="Acyl-CoA_dh_N"/>
    <property type="match status" value="1"/>
</dbReference>
<evidence type="ECO:0000256" key="10">
    <source>
        <dbReference type="SAM" id="MobiDB-lite"/>
    </source>
</evidence>
<feature type="compositionally biased region" description="Polar residues" evidence="10">
    <location>
        <begin position="72"/>
        <end position="98"/>
    </location>
</feature>
<feature type="region of interest" description="Disordered" evidence="10">
    <location>
        <begin position="72"/>
        <end position="107"/>
    </location>
</feature>
<feature type="domain" description="Acyl-CoA oxidase/dehydrogenase middle" evidence="12">
    <location>
        <begin position="391"/>
        <end position="484"/>
    </location>
</feature>
<evidence type="ECO:0000259" key="11">
    <source>
        <dbReference type="Pfam" id="PF00441"/>
    </source>
</evidence>
<dbReference type="Proteomes" id="UP000014071">
    <property type="component" value="Unassembled WGS sequence"/>
</dbReference>
<evidence type="ECO:0000256" key="9">
    <source>
        <dbReference type="RuleBase" id="RU362125"/>
    </source>
</evidence>
<keyword evidence="7 9" id="KW-0560">Oxidoreductase</keyword>
<keyword evidence="4 9" id="KW-0285">Flavoprotein</keyword>
<dbReference type="Gene3D" id="1.20.140.10">
    <property type="entry name" value="Butyryl-CoA Dehydrogenase, subunit A, domain 3"/>
    <property type="match status" value="1"/>
</dbReference>
<proteinExistence type="inferred from homology"/>
<dbReference type="InterPro" id="IPR009100">
    <property type="entry name" value="AcylCoA_DH/oxidase_NM_dom_sf"/>
</dbReference>
<dbReference type="PANTHER" id="PTHR42807">
    <property type="entry name" value="GLUTARYL-COA DEHYDROGENASE, MITOCHONDRIAL"/>
    <property type="match status" value="1"/>
</dbReference>
<dbReference type="Gene3D" id="2.40.110.10">
    <property type="entry name" value="Butyryl-CoA Dehydrogenase, subunit A, domain 2"/>
    <property type="match status" value="1"/>
</dbReference>